<feature type="chain" id="PRO_5029804538" description="Protein arginine methyltransferase 10" evidence="2">
    <location>
        <begin position="24"/>
        <end position="575"/>
    </location>
</feature>
<evidence type="ECO:0000313" key="4">
    <source>
        <dbReference type="Proteomes" id="UP000591131"/>
    </source>
</evidence>
<dbReference type="Pfam" id="PF20525">
    <property type="entry name" value="DUF6740"/>
    <property type="match status" value="1"/>
</dbReference>
<dbReference type="InterPro" id="IPR046628">
    <property type="entry name" value="DUF6740"/>
</dbReference>
<keyword evidence="4" id="KW-1185">Reference proteome</keyword>
<dbReference type="EMBL" id="JAAPAO010000517">
    <property type="protein sequence ID" value="KAF4657930.1"/>
    <property type="molecule type" value="Genomic_DNA"/>
</dbReference>
<dbReference type="Proteomes" id="UP000591131">
    <property type="component" value="Unassembled WGS sequence"/>
</dbReference>
<feature type="compositionally biased region" description="Low complexity" evidence="1">
    <location>
        <begin position="31"/>
        <end position="51"/>
    </location>
</feature>
<sequence length="575" mass="63380">MATLWSLWLWALLLSIVGHPLRATTPDPGETTAAGSTTTATTTTTTTTTTPVPTLPPTFLNATNMRIQTKTVYHCNARLKTPDGKSTTCGHSRTSETFGRTLPLMDDGTLTILEDTFVVEDGQASVVAWPSRPYQYMAYVFKNNERSVYQFYNHVSYLIRKDDVKSEQSFGTNVSLLDYDWKYQGLKLVKGVNRSVWASTEGLPEGHGGEKFNFLGDGEVVPNKWILYLDETNTTLYNIEAVGGPKDTLLQTSEITYWKSLDDSMTVKDALASINNIYGVEKQIPGPADPDAVPYVHPVLADTHIITEDTRQFFQFITPADCKPRTSEGPPSPIDCYRIEKGTSSYAFFHDNAESNARCLIKLNRFQYPSGCKRNPNLVQDPNVCLFIDVDFNQGSLEADVGIVPQDITSPTTRAVAGFTTLMSWPGGENIESVTISGRSCAVVWQAGVDAKSGVSLSLCVKGDATSKKDVKLSMSVTYSQVGGSGKFTTTNDLRGSALPKNITVVVEGAVSGSAETNATSALVSYDVNVSNRRHMMNEWAFLAGTDFEVSKKILNWRRVYHWRWEQWAVGPFAF</sequence>
<name>A0A7J6LFY9_PERCH</name>
<accession>A0A7J6LFY9</accession>
<evidence type="ECO:0008006" key="5">
    <source>
        <dbReference type="Google" id="ProtNLM"/>
    </source>
</evidence>
<comment type="caution">
    <text evidence="3">The sequence shown here is derived from an EMBL/GenBank/DDBJ whole genome shotgun (WGS) entry which is preliminary data.</text>
</comment>
<evidence type="ECO:0000313" key="3">
    <source>
        <dbReference type="EMBL" id="KAF4657930.1"/>
    </source>
</evidence>
<evidence type="ECO:0000256" key="2">
    <source>
        <dbReference type="SAM" id="SignalP"/>
    </source>
</evidence>
<evidence type="ECO:0000256" key="1">
    <source>
        <dbReference type="SAM" id="MobiDB-lite"/>
    </source>
</evidence>
<protein>
    <recommendedName>
        <fullName evidence="5">Protein arginine methyltransferase 10</fullName>
    </recommendedName>
</protein>
<dbReference type="OrthoDB" id="442418at2759"/>
<feature type="region of interest" description="Disordered" evidence="1">
    <location>
        <begin position="26"/>
        <end position="51"/>
    </location>
</feature>
<gene>
    <name evidence="3" type="ORF">FOL47_008234</name>
</gene>
<feature type="signal peptide" evidence="2">
    <location>
        <begin position="1"/>
        <end position="23"/>
    </location>
</feature>
<organism evidence="3 4">
    <name type="scientific">Perkinsus chesapeaki</name>
    <name type="common">Clam parasite</name>
    <name type="synonym">Perkinsus andrewsi</name>
    <dbReference type="NCBI Taxonomy" id="330153"/>
    <lineage>
        <taxon>Eukaryota</taxon>
        <taxon>Sar</taxon>
        <taxon>Alveolata</taxon>
        <taxon>Perkinsozoa</taxon>
        <taxon>Perkinsea</taxon>
        <taxon>Perkinsida</taxon>
        <taxon>Perkinsidae</taxon>
        <taxon>Perkinsus</taxon>
    </lineage>
</organism>
<reference evidence="3 4" key="1">
    <citation type="submission" date="2020-04" db="EMBL/GenBank/DDBJ databases">
        <title>Perkinsus chesapeaki whole genome sequence.</title>
        <authorList>
            <person name="Bogema D.R."/>
        </authorList>
    </citation>
    <scope>NUCLEOTIDE SEQUENCE [LARGE SCALE GENOMIC DNA]</scope>
    <source>
        <strain evidence="3">ATCC PRA-425</strain>
    </source>
</reference>
<keyword evidence="2" id="KW-0732">Signal</keyword>
<dbReference type="AlphaFoldDB" id="A0A7J6LFY9"/>
<proteinExistence type="predicted"/>